<feature type="non-terminal residue" evidence="3">
    <location>
        <position position="349"/>
    </location>
</feature>
<evidence type="ECO:0000256" key="2">
    <source>
        <dbReference type="SAM" id="MobiDB-lite"/>
    </source>
</evidence>
<dbReference type="SMART" id="SM00671">
    <property type="entry name" value="SEL1"/>
    <property type="match status" value="4"/>
</dbReference>
<dbReference type="InterPro" id="IPR050767">
    <property type="entry name" value="Sel1_AlgK"/>
</dbReference>
<feature type="region of interest" description="Disordered" evidence="2">
    <location>
        <begin position="1"/>
        <end position="77"/>
    </location>
</feature>
<evidence type="ECO:0000313" key="3">
    <source>
        <dbReference type="EMBL" id="CAE8616656.1"/>
    </source>
</evidence>
<proteinExistence type="inferred from homology"/>
<dbReference type="OrthoDB" id="272077at2759"/>
<dbReference type="Gene3D" id="1.25.40.10">
    <property type="entry name" value="Tetratricopeptide repeat domain"/>
    <property type="match status" value="1"/>
</dbReference>
<comment type="similarity">
    <text evidence="1">Belongs to the sel-1 family.</text>
</comment>
<reference evidence="3" key="1">
    <citation type="submission" date="2021-02" db="EMBL/GenBank/DDBJ databases">
        <authorList>
            <person name="Dougan E. K."/>
            <person name="Rhodes N."/>
            <person name="Thang M."/>
            <person name="Chan C."/>
        </authorList>
    </citation>
    <scope>NUCLEOTIDE SEQUENCE</scope>
</reference>
<accession>A0A813G1B7</accession>
<dbReference type="InterPro" id="IPR006597">
    <property type="entry name" value="Sel1-like"/>
</dbReference>
<evidence type="ECO:0000313" key="4">
    <source>
        <dbReference type="Proteomes" id="UP000654075"/>
    </source>
</evidence>
<dbReference type="Pfam" id="PF08238">
    <property type="entry name" value="Sel1"/>
    <property type="match status" value="4"/>
</dbReference>
<feature type="compositionally biased region" description="Low complexity" evidence="2">
    <location>
        <begin position="1"/>
        <end position="18"/>
    </location>
</feature>
<dbReference type="SUPFAM" id="SSF81901">
    <property type="entry name" value="HCP-like"/>
    <property type="match status" value="1"/>
</dbReference>
<dbReference type="AlphaFoldDB" id="A0A813G1B7"/>
<sequence>ASAAAAASSALEAPPEALRSTPNSGAREPSSSELEGGGHSESCDARSVGGEAARAVSSKASPKAERPDPAGPGGSGEADALFCSGHCHEHGLHGCPVDLTAAAEMYQLAAEEGHTVAQWRLGELLEFGRGAETSEPDEAKAAHWYRLAAEEGYAQAQSALALLLEDGRGVPQDEAAALRWHLAAAEQGQAVSQYCAACCLAAGRGCQADSVAAEQWARRSAEQGFGPAVRALRDLGLGLGLGLEAAAEDRRPEASSGPFDPDYDAEEGRPRASSVPSVPSVLVQADLGNDSNDLLGLAQRIALQLGGLDEAEASELLDELLAEVPSLGLQELLEHGADEMEARPMVSHA</sequence>
<dbReference type="InterPro" id="IPR011990">
    <property type="entry name" value="TPR-like_helical_dom_sf"/>
</dbReference>
<dbReference type="PANTHER" id="PTHR11102:SF160">
    <property type="entry name" value="ERAD-ASSOCIATED E3 UBIQUITIN-PROTEIN LIGASE COMPONENT HRD3"/>
    <property type="match status" value="1"/>
</dbReference>
<evidence type="ECO:0000256" key="1">
    <source>
        <dbReference type="ARBA" id="ARBA00038101"/>
    </source>
</evidence>
<feature type="region of interest" description="Disordered" evidence="2">
    <location>
        <begin position="247"/>
        <end position="277"/>
    </location>
</feature>
<keyword evidence="4" id="KW-1185">Reference proteome</keyword>
<dbReference type="EMBL" id="CAJNNV010025931">
    <property type="protein sequence ID" value="CAE8616656.1"/>
    <property type="molecule type" value="Genomic_DNA"/>
</dbReference>
<name>A0A813G1B7_POLGL</name>
<dbReference type="PANTHER" id="PTHR11102">
    <property type="entry name" value="SEL-1-LIKE PROTEIN"/>
    <property type="match status" value="1"/>
</dbReference>
<protein>
    <submittedName>
        <fullName evidence="3">Uncharacterized protein</fullName>
    </submittedName>
</protein>
<gene>
    <name evidence="3" type="ORF">PGLA1383_LOCUS34328</name>
</gene>
<comment type="caution">
    <text evidence="3">The sequence shown here is derived from an EMBL/GenBank/DDBJ whole genome shotgun (WGS) entry which is preliminary data.</text>
</comment>
<organism evidence="3 4">
    <name type="scientific">Polarella glacialis</name>
    <name type="common">Dinoflagellate</name>
    <dbReference type="NCBI Taxonomy" id="89957"/>
    <lineage>
        <taxon>Eukaryota</taxon>
        <taxon>Sar</taxon>
        <taxon>Alveolata</taxon>
        <taxon>Dinophyceae</taxon>
        <taxon>Suessiales</taxon>
        <taxon>Suessiaceae</taxon>
        <taxon>Polarella</taxon>
    </lineage>
</organism>
<dbReference type="Proteomes" id="UP000654075">
    <property type="component" value="Unassembled WGS sequence"/>
</dbReference>